<dbReference type="Pfam" id="PF13289">
    <property type="entry name" value="SIR2_2"/>
    <property type="match status" value="1"/>
</dbReference>
<proteinExistence type="predicted"/>
<dbReference type="RefSeq" id="WP_088843977.1">
    <property type="nucleotide sequence ID" value="NZ_FYEW01000002.1"/>
</dbReference>
<accession>A0A212U9S4</accession>
<organism evidence="1 2">
    <name type="scientific">Hymenobacter gelipurpurascens</name>
    <dbReference type="NCBI Taxonomy" id="89968"/>
    <lineage>
        <taxon>Bacteria</taxon>
        <taxon>Pseudomonadati</taxon>
        <taxon>Bacteroidota</taxon>
        <taxon>Cytophagia</taxon>
        <taxon>Cytophagales</taxon>
        <taxon>Hymenobacteraceae</taxon>
        <taxon>Hymenobacter</taxon>
    </lineage>
</organism>
<dbReference type="EMBL" id="FYEW01000002">
    <property type="protein sequence ID" value="SNC74956.1"/>
    <property type="molecule type" value="Genomic_DNA"/>
</dbReference>
<gene>
    <name evidence="1" type="ORF">SAMN06265337_2632</name>
</gene>
<evidence type="ECO:0000313" key="1">
    <source>
        <dbReference type="EMBL" id="SNC74956.1"/>
    </source>
</evidence>
<name>A0A212U9S4_9BACT</name>
<protein>
    <submittedName>
        <fullName evidence="1">SIR2-like domain-containing protein</fullName>
    </submittedName>
</protein>
<dbReference type="OrthoDB" id="1688888at2"/>
<evidence type="ECO:0000313" key="2">
    <source>
        <dbReference type="Proteomes" id="UP000198131"/>
    </source>
</evidence>
<reference evidence="2" key="1">
    <citation type="submission" date="2017-06" db="EMBL/GenBank/DDBJ databases">
        <authorList>
            <person name="Varghese N."/>
            <person name="Submissions S."/>
        </authorList>
    </citation>
    <scope>NUCLEOTIDE SEQUENCE [LARGE SCALE GENOMIC DNA]</scope>
    <source>
        <strain evidence="2">DSM 11116</strain>
    </source>
</reference>
<sequence>MAAARRDIKRKETNVGPYIRKEYPSSDENFENLVHNWTHLKDDIVLFLGAGASIGAKNIDNEFLPSAYELRNEIWKKFMLRPDEKDTYDFSELTLMTLENAASLAQIKGSRRLLENFLAKRFQVDKTLWHHSTLKYLYPKSIFTTNYDNLIEIGYRHSNSNHPPIHPVFNNSPQLNNKHVPLYKPHGSIEFPNANVKEGGFVITQFDYYEIIKSRKEMLEKFLTDIQDKTVIFIGYSFMDLDISSILYNLNRSANCQCWYAVFPRNDADVRNMLREKFGIRQINRTFFDFIIDLDEAIDFIPSEQKFNKVDLSFYQN</sequence>
<dbReference type="Proteomes" id="UP000198131">
    <property type="component" value="Unassembled WGS sequence"/>
</dbReference>
<dbReference type="AlphaFoldDB" id="A0A212U9S4"/>
<keyword evidence="2" id="KW-1185">Reference proteome</keyword>